<dbReference type="Pfam" id="PF11457">
    <property type="entry name" value="DUF3021"/>
    <property type="match status" value="1"/>
</dbReference>
<reference evidence="2" key="1">
    <citation type="submission" date="2023-03" db="EMBL/GenBank/DDBJ databases">
        <title>MT1 and MT2 Draft Genomes of Novel Species.</title>
        <authorList>
            <person name="Venkateswaran K."/>
        </authorList>
    </citation>
    <scope>NUCLEOTIDE SEQUENCE</scope>
    <source>
        <strain evidence="2">F6_3S_P_2</strain>
    </source>
</reference>
<dbReference type="Proteomes" id="UP001175097">
    <property type="component" value="Unassembled WGS sequence"/>
</dbReference>
<proteinExistence type="predicted"/>
<gene>
    <name evidence="2" type="ORF">P5G49_03050</name>
</gene>
<accession>A0ABT8JMT4</accession>
<dbReference type="RefSeq" id="WP_301242001.1">
    <property type="nucleotide sequence ID" value="NZ_JAROCC010000002.1"/>
</dbReference>
<feature type="transmembrane region" description="Helical" evidence="1">
    <location>
        <begin position="12"/>
        <end position="31"/>
    </location>
</feature>
<evidence type="ECO:0000313" key="2">
    <source>
        <dbReference type="EMBL" id="MDN4606453.1"/>
    </source>
</evidence>
<feature type="transmembrane region" description="Helical" evidence="1">
    <location>
        <begin position="99"/>
        <end position="122"/>
    </location>
</feature>
<evidence type="ECO:0000256" key="1">
    <source>
        <dbReference type="SAM" id="Phobius"/>
    </source>
</evidence>
<keyword evidence="3" id="KW-1185">Reference proteome</keyword>
<keyword evidence="1" id="KW-1133">Transmembrane helix</keyword>
<dbReference type="InterPro" id="IPR021560">
    <property type="entry name" value="DUF3021"/>
</dbReference>
<keyword evidence="1" id="KW-0812">Transmembrane</keyword>
<organism evidence="2 3">
    <name type="scientific">Sporosarcina highlanderae</name>
    <dbReference type="NCBI Taxonomy" id="3035916"/>
    <lineage>
        <taxon>Bacteria</taxon>
        <taxon>Bacillati</taxon>
        <taxon>Bacillota</taxon>
        <taxon>Bacilli</taxon>
        <taxon>Bacillales</taxon>
        <taxon>Caryophanaceae</taxon>
        <taxon>Sporosarcina</taxon>
    </lineage>
</organism>
<protein>
    <submittedName>
        <fullName evidence="2">DUF3021 domain-containing protein</fullName>
    </submittedName>
</protein>
<feature type="transmembrane region" description="Helical" evidence="1">
    <location>
        <begin position="37"/>
        <end position="61"/>
    </location>
</feature>
<dbReference type="EMBL" id="JAROCC010000002">
    <property type="protein sequence ID" value="MDN4606453.1"/>
    <property type="molecule type" value="Genomic_DNA"/>
</dbReference>
<keyword evidence="1" id="KW-0472">Membrane</keyword>
<evidence type="ECO:0000313" key="3">
    <source>
        <dbReference type="Proteomes" id="UP001175097"/>
    </source>
</evidence>
<name>A0ABT8JMT4_9BACL</name>
<comment type="caution">
    <text evidence="2">The sequence shown here is derived from an EMBL/GenBank/DDBJ whole genome shotgun (WGS) entry which is preliminary data.</text>
</comment>
<sequence length="136" mass="15526">MKSFMTRSILGIFFGSFLGIVTILAVVYIGRNETLDAAILAKNMLGTVFCGWFFSVTPLLFENEKLTLIVQTTLHFLSVTVLYFIVAFVIGWIPFTVKGFLGMLGIFIAFYAIIWFAFYMYFKKQAEKLNEELRGL</sequence>
<feature type="transmembrane region" description="Helical" evidence="1">
    <location>
        <begin position="73"/>
        <end position="93"/>
    </location>
</feature>